<evidence type="ECO:0000256" key="7">
    <source>
        <dbReference type="SAM" id="SignalP"/>
    </source>
</evidence>
<dbReference type="AlphaFoldDB" id="A0A3B6QD93"/>
<keyword evidence="6" id="KW-0472">Membrane</keyword>
<keyword evidence="5" id="KW-0547">Nucleotide-binding</keyword>
<dbReference type="PROSITE" id="PS00107">
    <property type="entry name" value="PROTEIN_KINASE_ATP"/>
    <property type="match status" value="1"/>
</dbReference>
<dbReference type="Gene3D" id="2.60.120.200">
    <property type="match status" value="1"/>
</dbReference>
<keyword evidence="7" id="KW-0732">Signal</keyword>
<dbReference type="CDD" id="cd06899">
    <property type="entry name" value="lectin_legume_LecRK_Arcelin_ConA"/>
    <property type="match status" value="1"/>
</dbReference>
<dbReference type="InterPro" id="IPR000719">
    <property type="entry name" value="Prot_kinase_dom"/>
</dbReference>
<dbReference type="PROSITE" id="PS50011">
    <property type="entry name" value="PROTEIN_KINASE_DOM"/>
    <property type="match status" value="1"/>
</dbReference>
<dbReference type="Gramene" id="TraesCS6D02G076100.1">
    <property type="protein sequence ID" value="TraesCS6D02G076100.1"/>
    <property type="gene ID" value="TraesCS6D02G076100"/>
</dbReference>
<dbReference type="GO" id="GO:0004672">
    <property type="term" value="F:protein kinase activity"/>
    <property type="evidence" value="ECO:0007669"/>
    <property type="project" value="InterPro"/>
</dbReference>
<keyword evidence="10" id="KW-1185">Reference proteome</keyword>
<keyword evidence="5" id="KW-0067">ATP-binding</keyword>
<dbReference type="InterPro" id="IPR019825">
    <property type="entry name" value="Lectin_legB_Mn/Ca_BS"/>
</dbReference>
<dbReference type="GO" id="GO:0030246">
    <property type="term" value="F:carbohydrate binding"/>
    <property type="evidence" value="ECO:0007669"/>
    <property type="project" value="UniProtKB-KW"/>
</dbReference>
<dbReference type="Gramene" id="TraesCS6D03G0159500.1">
    <property type="protein sequence ID" value="TraesCS6D03G0159500.1.CDS"/>
    <property type="gene ID" value="TraesCS6D03G0159500"/>
</dbReference>
<dbReference type="InterPro" id="IPR013320">
    <property type="entry name" value="ConA-like_dom_sf"/>
</dbReference>
<dbReference type="Gene3D" id="3.30.200.20">
    <property type="entry name" value="Phosphorylase Kinase, domain 1"/>
    <property type="match status" value="1"/>
</dbReference>
<dbReference type="OMA" id="RFEYREV"/>
<organism evidence="9">
    <name type="scientific">Triticum aestivum</name>
    <name type="common">Wheat</name>
    <dbReference type="NCBI Taxonomy" id="4565"/>
    <lineage>
        <taxon>Eukaryota</taxon>
        <taxon>Viridiplantae</taxon>
        <taxon>Streptophyta</taxon>
        <taxon>Embryophyta</taxon>
        <taxon>Tracheophyta</taxon>
        <taxon>Spermatophyta</taxon>
        <taxon>Magnoliopsida</taxon>
        <taxon>Liliopsida</taxon>
        <taxon>Poales</taxon>
        <taxon>Poaceae</taxon>
        <taxon>BOP clade</taxon>
        <taxon>Pooideae</taxon>
        <taxon>Triticodae</taxon>
        <taxon>Triticeae</taxon>
        <taxon>Triticinae</taxon>
        <taxon>Triticum</taxon>
    </lineage>
</organism>
<reference evidence="9" key="1">
    <citation type="submission" date="2018-08" db="EMBL/GenBank/DDBJ databases">
        <authorList>
            <person name="Rossello M."/>
        </authorList>
    </citation>
    <scope>NUCLEOTIDE SEQUENCE [LARGE SCALE GENOMIC DNA]</scope>
    <source>
        <strain evidence="9">cv. Chinese Spring</strain>
    </source>
</reference>
<proteinExistence type="inferred from homology"/>
<dbReference type="PANTHER" id="PTHR32401">
    <property type="entry name" value="CONCANAVALIN A-LIKE LECTIN FAMILY PROTEIN"/>
    <property type="match status" value="1"/>
</dbReference>
<dbReference type="InterPro" id="IPR001245">
    <property type="entry name" value="Ser-Thr/Tyr_kinase_cat_dom"/>
</dbReference>
<keyword evidence="6" id="KW-1133">Transmembrane helix</keyword>
<evidence type="ECO:0000256" key="1">
    <source>
        <dbReference type="ARBA" id="ARBA00007606"/>
    </source>
</evidence>
<dbReference type="InterPro" id="IPR050258">
    <property type="entry name" value="Leguminous_Lectin"/>
</dbReference>
<dbReference type="STRING" id="4565.A0A3B6QD93"/>
<dbReference type="PANTHER" id="PTHR32401:SF49">
    <property type="entry name" value="OS10G0129200 PROTEIN"/>
    <property type="match status" value="1"/>
</dbReference>
<keyword evidence="4" id="KW-0430">Lectin</keyword>
<name>A0A3B6QD93_WHEAT</name>
<feature type="transmembrane region" description="Helical" evidence="6">
    <location>
        <begin position="317"/>
        <end position="338"/>
    </location>
</feature>
<dbReference type="GO" id="GO:0006952">
    <property type="term" value="P:defense response"/>
    <property type="evidence" value="ECO:0007669"/>
    <property type="project" value="UniProtKB-ARBA"/>
</dbReference>
<dbReference type="Gramene" id="TraesROB_scaffold_040471_01G000200.1">
    <property type="protein sequence ID" value="TraesROB_scaffold_040471_01G000200.1"/>
    <property type="gene ID" value="TraesROB_scaffold_040471_01G000200"/>
</dbReference>
<comment type="similarity">
    <text evidence="2">In the N-terminal section; belongs to the leguminous lectin family.</text>
</comment>
<evidence type="ECO:0000256" key="3">
    <source>
        <dbReference type="ARBA" id="ARBA00010217"/>
    </source>
</evidence>
<dbReference type="SUPFAM" id="SSF56112">
    <property type="entry name" value="Protein kinase-like (PK-like)"/>
    <property type="match status" value="1"/>
</dbReference>
<dbReference type="Gramene" id="TraesKAR6D01G0042540.1">
    <property type="protein sequence ID" value="cds.TraesKAR6D01G0042540.1"/>
    <property type="gene ID" value="TraesKAR6D01G0042540"/>
</dbReference>
<dbReference type="InterPro" id="IPR001220">
    <property type="entry name" value="Legume_lectin_dom"/>
</dbReference>
<feature type="binding site" evidence="5">
    <location>
        <position position="397"/>
    </location>
    <ligand>
        <name>ATP</name>
        <dbReference type="ChEBI" id="CHEBI:30616"/>
    </ligand>
</feature>
<dbReference type="Gramene" id="TraesCAD_scaffold_036690_01G000200.1">
    <property type="protein sequence ID" value="TraesCAD_scaffold_036690_01G000200.1"/>
    <property type="gene ID" value="TraesCAD_scaffold_036690_01G000200"/>
</dbReference>
<dbReference type="InterPro" id="IPR017441">
    <property type="entry name" value="Protein_kinase_ATP_BS"/>
</dbReference>
<evidence type="ECO:0000256" key="5">
    <source>
        <dbReference type="PROSITE-ProRule" id="PRU10141"/>
    </source>
</evidence>
<dbReference type="Gramene" id="TraesCLE_scaffold_039035_01G000200.1">
    <property type="protein sequence ID" value="TraesCLE_scaffold_039035_01G000200.1"/>
    <property type="gene ID" value="TraesCLE_scaffold_039035_01G000200"/>
</dbReference>
<dbReference type="Gramene" id="TraesWEE_scaffold_045644_01G000100.1">
    <property type="protein sequence ID" value="TraesWEE_scaffold_045644_01G000100.1"/>
    <property type="gene ID" value="TraesWEE_scaffold_045644_01G000100"/>
</dbReference>
<dbReference type="SMR" id="A0A3B6QD93"/>
<evidence type="ECO:0000256" key="4">
    <source>
        <dbReference type="ARBA" id="ARBA00022734"/>
    </source>
</evidence>
<evidence type="ECO:0000313" key="9">
    <source>
        <dbReference type="EnsemblPlants" id="TraesCS6D02G076100.1"/>
    </source>
</evidence>
<dbReference type="SUPFAM" id="SSF49899">
    <property type="entry name" value="Concanavalin A-like lectins/glucanases"/>
    <property type="match status" value="1"/>
</dbReference>
<evidence type="ECO:0000256" key="2">
    <source>
        <dbReference type="ARBA" id="ARBA00008536"/>
    </source>
</evidence>
<dbReference type="Pfam" id="PF07714">
    <property type="entry name" value="PK_Tyr_Ser-Thr"/>
    <property type="match status" value="1"/>
</dbReference>
<feature type="domain" description="Protein kinase" evidence="8">
    <location>
        <begin position="368"/>
        <end position="440"/>
    </location>
</feature>
<sequence length="440" mass="48949">MVVVSPATANARICIFLTGCLLCFLLSRGHLDAAAASPAWPLSFSFDFSNTSNNRLQEQDLRLEGDAEKKDDLVDLTCNFGKPEKNEYCKGRMSYRDPVPLYDNSTGEVASFTTTFTFSTHILPNTTWKGEGITFFLSAYPSRLPLQSWGNLLGLTDSDDTSATGAERFVAVEFDTSSDWWDPIGDEHIGIDCNSITSVSTTRLLGYSLNGTMTATITFDNTTRTLEATLHFDYDPSLPTARIKTQLPDRLDDLLPPEVSVGFSAATSNYTELHQIHSWSFSSTIAPRARETPTWAKRIQPEQGDEVLRKKGRGRSFIIGGAFSAIALVVMWSILSWCRWRSTRDSFGMASRLKRFKYHDLSIATDRFSDEKKIGAGGFGVVYSGSLKTDQPVAVKKILKDSRGEFKDFLAELDAIGRTGHGNVVRLEGWCCSINNFMFW</sequence>
<evidence type="ECO:0000259" key="8">
    <source>
        <dbReference type="PROSITE" id="PS50011"/>
    </source>
</evidence>
<comment type="similarity">
    <text evidence="3">In the C-terminal section; belongs to the protein kinase superfamily. Ser/Thr protein kinase family.</text>
</comment>
<feature type="chain" id="PRO_5043179487" description="Protein kinase domain-containing protein" evidence="7">
    <location>
        <begin position="30"/>
        <end position="440"/>
    </location>
</feature>
<evidence type="ECO:0000313" key="10">
    <source>
        <dbReference type="Proteomes" id="UP000019116"/>
    </source>
</evidence>
<dbReference type="GO" id="GO:0005524">
    <property type="term" value="F:ATP binding"/>
    <property type="evidence" value="ECO:0007669"/>
    <property type="project" value="UniProtKB-UniRule"/>
</dbReference>
<dbReference type="InterPro" id="IPR011009">
    <property type="entry name" value="Kinase-like_dom_sf"/>
</dbReference>
<comment type="similarity">
    <text evidence="1">Belongs to the leguminous lectin family.</text>
</comment>
<dbReference type="Proteomes" id="UP000019116">
    <property type="component" value="Chromosome 6D"/>
</dbReference>
<dbReference type="EnsemblPlants" id="TraesCS6D02G076100.1">
    <property type="protein sequence ID" value="TraesCS6D02G076100.1"/>
    <property type="gene ID" value="TraesCS6D02G076100"/>
</dbReference>
<protein>
    <recommendedName>
        <fullName evidence="8">Protein kinase domain-containing protein</fullName>
    </recommendedName>
</protein>
<keyword evidence="6" id="KW-0812">Transmembrane</keyword>
<dbReference type="OrthoDB" id="677446at2759"/>
<dbReference type="Pfam" id="PF00139">
    <property type="entry name" value="Lectin_legB"/>
    <property type="match status" value="1"/>
</dbReference>
<evidence type="ECO:0000256" key="6">
    <source>
        <dbReference type="SAM" id="Phobius"/>
    </source>
</evidence>
<dbReference type="PROSITE" id="PS00307">
    <property type="entry name" value="LECTIN_LEGUME_BETA"/>
    <property type="match status" value="1"/>
</dbReference>
<reference evidence="9" key="2">
    <citation type="submission" date="2018-10" db="UniProtKB">
        <authorList>
            <consortium name="EnsemblPlants"/>
        </authorList>
    </citation>
    <scope>IDENTIFICATION</scope>
</reference>
<feature type="signal peptide" evidence="7">
    <location>
        <begin position="1"/>
        <end position="29"/>
    </location>
</feature>
<accession>A0A3B6QD93</accession>